<protein>
    <submittedName>
        <fullName evidence="4">Alpha-2-macroglobulin family protein</fullName>
    </submittedName>
</protein>
<dbReference type="InterPro" id="IPR041246">
    <property type="entry name" value="Bact_MG10"/>
</dbReference>
<dbReference type="SUPFAM" id="SSF48239">
    <property type="entry name" value="Terpenoid cyclases/Protein prenyltransferases"/>
    <property type="match status" value="1"/>
</dbReference>
<comment type="similarity">
    <text evidence="1">Belongs to the protease inhibitor I39 (alpha-2-macroglobulin) family. Bacterial alpha-2-macroglobulin subfamily.</text>
</comment>
<evidence type="ECO:0000313" key="5">
    <source>
        <dbReference type="Proteomes" id="UP000016600"/>
    </source>
</evidence>
<organism evidence="4 5">
    <name type="scientific">Hoylesella pleuritidis F0068</name>
    <dbReference type="NCBI Taxonomy" id="1081904"/>
    <lineage>
        <taxon>Bacteria</taxon>
        <taxon>Pseudomonadati</taxon>
        <taxon>Bacteroidota</taxon>
        <taxon>Bacteroidia</taxon>
        <taxon>Bacteroidales</taxon>
        <taxon>Prevotellaceae</taxon>
        <taxon>Hoylesella</taxon>
    </lineage>
</organism>
<evidence type="ECO:0000313" key="4">
    <source>
        <dbReference type="EMBL" id="ERK03743.1"/>
    </source>
</evidence>
<dbReference type="EMBL" id="AWET01000008">
    <property type="protein sequence ID" value="ERK03743.1"/>
    <property type="molecule type" value="Genomic_DNA"/>
</dbReference>
<reference evidence="4 5" key="1">
    <citation type="submission" date="2013-08" db="EMBL/GenBank/DDBJ databases">
        <authorList>
            <person name="Durkin A.S."/>
            <person name="Haft D.R."/>
            <person name="McCorrison J."/>
            <person name="Torralba M."/>
            <person name="Gillis M."/>
            <person name="Haft D.H."/>
            <person name="Methe B."/>
            <person name="Sutton G."/>
            <person name="Nelson K.E."/>
        </authorList>
    </citation>
    <scope>NUCLEOTIDE SEQUENCE [LARGE SCALE GENOMIC DNA]</scope>
    <source>
        <strain evidence="4 5">F0068</strain>
    </source>
</reference>
<dbReference type="InterPro" id="IPR001599">
    <property type="entry name" value="Macroglobln_a2"/>
</dbReference>
<dbReference type="Proteomes" id="UP000016600">
    <property type="component" value="Unassembled WGS sequence"/>
</dbReference>
<dbReference type="InterPro" id="IPR008930">
    <property type="entry name" value="Terpenoid_cyclase/PrenylTrfase"/>
</dbReference>
<dbReference type="InterPro" id="IPR002890">
    <property type="entry name" value="MG2"/>
</dbReference>
<dbReference type="GO" id="GO:0004866">
    <property type="term" value="F:endopeptidase inhibitor activity"/>
    <property type="evidence" value="ECO:0007669"/>
    <property type="project" value="InterPro"/>
</dbReference>
<dbReference type="Gene3D" id="2.60.40.1930">
    <property type="match status" value="1"/>
</dbReference>
<feature type="chain" id="PRO_5004631870" evidence="2">
    <location>
        <begin position="22"/>
        <end position="1838"/>
    </location>
</feature>
<dbReference type="PATRIC" id="fig|1081904.3.peg.639"/>
<proteinExistence type="inferred from homology"/>
<dbReference type="Gene3D" id="1.50.10.20">
    <property type="match status" value="1"/>
</dbReference>
<accession>U2LGZ0</accession>
<dbReference type="Pfam" id="PF17973">
    <property type="entry name" value="bMG10"/>
    <property type="match status" value="1"/>
</dbReference>
<keyword evidence="2" id="KW-0732">Signal</keyword>
<feature type="signal peptide" evidence="2">
    <location>
        <begin position="1"/>
        <end position="21"/>
    </location>
</feature>
<dbReference type="Pfam" id="PF01835">
    <property type="entry name" value="MG2"/>
    <property type="match status" value="1"/>
</dbReference>
<sequence length="1838" mass="206370">MKKLIISFMAILLLTPLRAAADDYTTLWKQVQAAGEKDLPKTQIGILQQIVSKASAEQNYGNLLKARLMAVGLQVSIAPDSLPGEIQRLQEEEARLTDQQWPLRAIYQTILGRIYRRSSQLGKDDAARSEAYFDAALRNPDRLARCSAGDYTPTIVQGADSKIFNNDLLHVIGLGAGRIQTLYDYYSTHGNRAAACICATEIIRKEGIYDMRMQRKIHLLHRVDSLLNAYQGVPEAGELAVLRYDLMHSIPQTTDKERVDYLRSALNKWEKWPRIESLRNYLTELIEPYYQFEIDKSQLDAGRPFTINLVNVRNISSITMRTWRVNVTGEYDEDPMDSKIYKRLKSRMKLLSDMTQIRTFTGLPDYQRVNDSIVAPGLPAGVYMLEFATNNPKIQVQRSLVYVSGLYLLTQKLPGRQMRLAVVDRTSGQPVGGAQIKLTYYTEKGTKTLNLTCDSNGEYILTEPDDSRDDINAFVHTRADRGFQQVELNGYYIYSDYNYRGLVVDLFTDRSIYRPGQTIHVGGIAHQNQDGKTPRAVNGRELKFTLLDANHKTVAEKTAVTDAMGTVSVDFQLPTNGLSGRFSIRTDAGQGGYTSFSVEEYKRPTFQVEFPKVDRKYTIGDTLVVNGSAKSFAGVPVQGAEVRYTVTRRIAFWCWWGSGRYGEREVFQASAVTDSKGNFPVTIPLVLPEDENDPSIGFYTYTVSATVTDQSGETRTGEMGLPLGRKPTAFFCKMPSQIEKDSTLTLRFDYLNNAGEPLDATVSYSFDGNKNVRTARSNTPVTLNIADWKSGSYQMQAICGTDTVRNKLTVFSLNDKQPAVETHDWFYQTANVFPADGKPVFIQVGSSDPGQHILYSIASGDSVIESGAINQDRALNTRQFTYKDAYGDGITVTYAWVKDGTMYTHTTSIRRPLPDLRLNVTWKTFRDRLTPGQKEEWTLQITRPDGRPATAQLMATLYDKSLDQILNHRWSFSPSLNLNIPSLSWVRYESEGLWKYGREKYPWRASRPLAFSHFDRLMFRYLGGFGVEYEFEAGYALTKSVGAMSFKSAKLTRAVEAKKEMMKTNEAVPMADVAVRESQETPQQGSSDQVRENFNETAFFFPALSTEADGTVTMKFTLPESITTWRFIGLAHAADMRHGMLEGEAVAKKDIMIQPNIPRFVRSGDKATVTARVMNTTAKNIGGTARMELIEPETNRLVYTKSCTYTVKGNETHAVSFDLDLTEGSKLASLAGSLLICKVTATGRGYADGEQHYLPILPDKEPVTNTVAFTQHTPGTQMIDLDKLFPVRNERNRLTIEYTENPVWLMIQALPYVGNISNGDAISLASVYYVDKLASSLLKAAPQAKQTFELWRRESGKETSLMSALQKNEALKSLVLNETPWIGEAEKEAEQKRLLGNFFDETMLNNKLSTHLNKLSDLQLSNGSWSWYPKMKGSLYVTLIVTEMLSRLNAMIGKQAETSRMLTSAFKFMGKEIHREVRSMKKEEARGIQGVRPSESAVHYLYLCALADSSLSASASADKAYLMSRLVKQINAFTIYGKAISAVILGRNGYRQKAKEFLQSIREYTVYTPEMGRYFDTPKAYYSWFDYRIPTEVAAIEAIRLIEPTDVKTVEEMQRWLLQSKRTQSWGTTINTINAIYAFMNGNMDKLDVSKTEQAVLSVDGKRLETPKETAGLGYVKTTVSGEKAHTFTARKTSSGTSWGTVYAQFMQKSTGIKAASSGFKVTREILGGTHLRVGDKVTVRITITADRDYDFVQIVDKRAACLEPASQLSGYANGYYCTPRDNATHYYADRMSKGKHVIETEYYVDREGQYSTGICTVQCAYSPGYSARAAAQILIVK</sequence>
<evidence type="ECO:0000256" key="2">
    <source>
        <dbReference type="SAM" id="SignalP"/>
    </source>
</evidence>
<dbReference type="Gene3D" id="2.20.130.20">
    <property type="match status" value="1"/>
</dbReference>
<keyword evidence="5" id="KW-1185">Reference proteome</keyword>
<name>U2LGZ0_9BACT</name>
<evidence type="ECO:0000259" key="3">
    <source>
        <dbReference type="SMART" id="SM01360"/>
    </source>
</evidence>
<evidence type="ECO:0000256" key="1">
    <source>
        <dbReference type="ARBA" id="ARBA00010556"/>
    </source>
</evidence>
<dbReference type="InterPro" id="IPR051802">
    <property type="entry name" value="YfhM-like"/>
</dbReference>
<dbReference type="Pfam" id="PF00207">
    <property type="entry name" value="A2M"/>
    <property type="match status" value="1"/>
</dbReference>
<dbReference type="RefSeq" id="WP_021583380.1">
    <property type="nucleotide sequence ID" value="NZ_AWET01000008.1"/>
</dbReference>
<dbReference type="PANTHER" id="PTHR40094:SF1">
    <property type="entry name" value="UBIQUITIN DOMAIN-CONTAINING PROTEIN"/>
    <property type="match status" value="1"/>
</dbReference>
<dbReference type="SMART" id="SM01360">
    <property type="entry name" value="A2M"/>
    <property type="match status" value="1"/>
</dbReference>
<comment type="caution">
    <text evidence="4">The sequence shown here is derived from an EMBL/GenBank/DDBJ whole genome shotgun (WGS) entry which is preliminary data.</text>
</comment>
<gene>
    <name evidence="4" type="ORF">HMPREF1218_0205</name>
</gene>
<dbReference type="PANTHER" id="PTHR40094">
    <property type="entry name" value="ALPHA-2-MACROGLOBULIN HOMOLOG"/>
    <property type="match status" value="1"/>
</dbReference>
<feature type="domain" description="Alpha-2-macroglobulin" evidence="3">
    <location>
        <begin position="1097"/>
        <end position="1187"/>
    </location>
</feature>